<proteinExistence type="predicted"/>
<evidence type="ECO:0000256" key="4">
    <source>
        <dbReference type="ARBA" id="ARBA00022989"/>
    </source>
</evidence>
<evidence type="ECO:0000256" key="1">
    <source>
        <dbReference type="ARBA" id="ARBA00004651"/>
    </source>
</evidence>
<reference evidence="8 9" key="1">
    <citation type="submission" date="2018-11" db="EMBL/GenBank/DDBJ databases">
        <title>YIM 102482-1 draft genome.</title>
        <authorList>
            <person name="Li G."/>
            <person name="Jiang Y."/>
        </authorList>
    </citation>
    <scope>NUCLEOTIDE SEQUENCE [LARGE SCALE GENOMIC DNA]</scope>
    <source>
        <strain evidence="8 9">YIM 102482-1</strain>
    </source>
</reference>
<feature type="transmembrane region" description="Helical" evidence="6">
    <location>
        <begin position="790"/>
        <end position="812"/>
    </location>
</feature>
<gene>
    <name evidence="8" type="ORF">EG850_03250</name>
</gene>
<keyword evidence="9" id="KW-1185">Reference proteome</keyword>
<dbReference type="RefSeq" id="WP_124969878.1">
    <property type="nucleotide sequence ID" value="NZ_RQVS01000003.1"/>
</dbReference>
<feature type="transmembrane region" description="Helical" evidence="6">
    <location>
        <begin position="341"/>
        <end position="361"/>
    </location>
</feature>
<dbReference type="Proteomes" id="UP000274391">
    <property type="component" value="Unassembled WGS sequence"/>
</dbReference>
<feature type="transmembrane region" description="Helical" evidence="6">
    <location>
        <begin position="304"/>
        <end position="329"/>
    </location>
</feature>
<evidence type="ECO:0000313" key="8">
    <source>
        <dbReference type="EMBL" id="RRJ87884.1"/>
    </source>
</evidence>
<dbReference type="GO" id="GO:0005886">
    <property type="term" value="C:plasma membrane"/>
    <property type="evidence" value="ECO:0007669"/>
    <property type="project" value="UniProtKB-SubCell"/>
</dbReference>
<feature type="transmembrane region" description="Helical" evidence="6">
    <location>
        <begin position="695"/>
        <end position="727"/>
    </location>
</feature>
<dbReference type="InterPro" id="IPR038766">
    <property type="entry name" value="Membrane_comp_ABC_pdt"/>
</dbReference>
<evidence type="ECO:0000256" key="2">
    <source>
        <dbReference type="ARBA" id="ARBA00022475"/>
    </source>
</evidence>
<evidence type="ECO:0000256" key="5">
    <source>
        <dbReference type="ARBA" id="ARBA00023136"/>
    </source>
</evidence>
<sequence>MSTPLLLAGRQVRNAPGRVAAVIIAALLSAMAIMATGTFITTMQAGMRVTISAPISNADVFVSNGYDIDNPAPTAAELAQLPEVVAAAPNVQIGAQLLAGSARHDVQLLGVPESESLRWTTLASGADPSGPNEVALSQAMLDRLKLQLGDEVLVETYTYGETIPMAIVGVIQAPQGAEGATNIMYVDANAFAEQSRGSIVDLAAGVSPETFVNTLNAGFGDEEDASKAAVASTYVDELVDQFSGGSNLLATVFLAFVLIALVAATMVIRNTFQVLLAQRLRQHGLLRLVGATGGQVQSTVLIEALIVALVGAIAGITIGFLLGWGIAALAGLGGGGARFPIIWAIAALVVTVAMTLIAAWAPAAGTRRLSPVAALAAASTTEQQQRRTSVASWIIGGVLTGLGAAGLLLSALGSNLLSAIGSGVIAAIGLIILVPLIVRAIMPAIAKLLGGGVVSKIAGENLVRTSRRSGTVVLAIALGGSLVLAMLTAIGSVGATLNTNLDERYRVDAAVMNKDGSALTEAQIVAIGSLEAVERSAPVRTVAVDTEYLSEIPGAPSITSVAELPAEWVDQIDARMETMLMLVPEPQFGKDGYVPANTNVAAKTADGGEQQFVLVADPVANELRPTAQIDGNVQGVVNPSAFAQLGSEPAVTQVWIDAKPGESSNLVKQLSDLTTNDPALSIGGPVHERSVYEDIVGFLTAFVLAMLALTVVISAIGLASIVALAVAERHRELALLRALGTTRGGVRTMVLIEAITLALIGAALSILIGVPLGVAAVYSALGNLSNPVLALPWLGIVSVVLVAIVIGILAGLGPAHRAARVAPAQALAHE</sequence>
<dbReference type="EMBL" id="RQVS01000003">
    <property type="protein sequence ID" value="RRJ87884.1"/>
    <property type="molecule type" value="Genomic_DNA"/>
</dbReference>
<evidence type="ECO:0000259" key="7">
    <source>
        <dbReference type="Pfam" id="PF02687"/>
    </source>
</evidence>
<name>A0A3P3VZF9_9MICO</name>
<feature type="domain" description="ABC3 transporter permease C-terminal" evidence="7">
    <location>
        <begin position="705"/>
        <end position="821"/>
    </location>
</feature>
<feature type="transmembrane region" description="Helical" evidence="6">
    <location>
        <begin position="390"/>
        <end position="410"/>
    </location>
</feature>
<feature type="domain" description="ABC3 transporter permease C-terminal" evidence="7">
    <location>
        <begin position="255"/>
        <end position="371"/>
    </location>
</feature>
<keyword evidence="5 6" id="KW-0472">Membrane</keyword>
<feature type="transmembrane region" description="Helical" evidence="6">
    <location>
        <begin position="748"/>
        <end position="778"/>
    </location>
</feature>
<feature type="transmembrane region" description="Helical" evidence="6">
    <location>
        <begin position="416"/>
        <end position="438"/>
    </location>
</feature>
<dbReference type="AlphaFoldDB" id="A0A3P3VZF9"/>
<dbReference type="Pfam" id="PF02687">
    <property type="entry name" value="FtsX"/>
    <property type="match status" value="2"/>
</dbReference>
<dbReference type="PANTHER" id="PTHR30287:SF2">
    <property type="entry name" value="BLL1001 PROTEIN"/>
    <property type="match status" value="1"/>
</dbReference>
<feature type="transmembrane region" description="Helical" evidence="6">
    <location>
        <begin position="20"/>
        <end position="40"/>
    </location>
</feature>
<accession>A0A3P3VZF9</accession>
<organism evidence="8 9">
    <name type="scientific">Gulosibacter macacae</name>
    <dbReference type="NCBI Taxonomy" id="2488791"/>
    <lineage>
        <taxon>Bacteria</taxon>
        <taxon>Bacillati</taxon>
        <taxon>Actinomycetota</taxon>
        <taxon>Actinomycetes</taxon>
        <taxon>Micrococcales</taxon>
        <taxon>Microbacteriaceae</taxon>
        <taxon>Gulosibacter</taxon>
    </lineage>
</organism>
<keyword evidence="4 6" id="KW-1133">Transmembrane helix</keyword>
<dbReference type="PANTHER" id="PTHR30287">
    <property type="entry name" value="MEMBRANE COMPONENT OF PREDICTED ABC SUPERFAMILY METABOLITE UPTAKE TRANSPORTER"/>
    <property type="match status" value="1"/>
</dbReference>
<feature type="transmembrane region" description="Helical" evidence="6">
    <location>
        <begin position="248"/>
        <end position="272"/>
    </location>
</feature>
<protein>
    <submittedName>
        <fullName evidence="8">FtsX-like permease family protein</fullName>
    </submittedName>
</protein>
<comment type="caution">
    <text evidence="8">The sequence shown here is derived from an EMBL/GenBank/DDBJ whole genome shotgun (WGS) entry which is preliminary data.</text>
</comment>
<keyword evidence="2" id="KW-1003">Cell membrane</keyword>
<keyword evidence="3 6" id="KW-0812">Transmembrane</keyword>
<feature type="transmembrane region" description="Helical" evidence="6">
    <location>
        <begin position="472"/>
        <end position="497"/>
    </location>
</feature>
<comment type="subcellular location">
    <subcellularLocation>
        <location evidence="1">Cell membrane</location>
        <topology evidence="1">Multi-pass membrane protein</topology>
    </subcellularLocation>
</comment>
<evidence type="ECO:0000256" key="6">
    <source>
        <dbReference type="SAM" id="Phobius"/>
    </source>
</evidence>
<dbReference type="InterPro" id="IPR003838">
    <property type="entry name" value="ABC3_permease_C"/>
</dbReference>
<dbReference type="OrthoDB" id="9780560at2"/>
<evidence type="ECO:0000313" key="9">
    <source>
        <dbReference type="Proteomes" id="UP000274391"/>
    </source>
</evidence>
<evidence type="ECO:0000256" key="3">
    <source>
        <dbReference type="ARBA" id="ARBA00022692"/>
    </source>
</evidence>